<dbReference type="InterPro" id="IPR000249">
    <property type="entry name" value="BMC_dom"/>
</dbReference>
<sequence length="192" mass="20872">MSALGLIETQGLLAAIEASDVMLKTAEVNLLTKELVGGGLVTVIVTGDVGAVKTAVNAAASSVERLGKDLLCSKHVIARPDESLMREQLIISIKQDKPAEVEPLSSEVVEAEVVAVEEKKQSNNEAASSEKLELSLEKLSEEELKTTLSAMKIVDLRKLAKKQPHFSITNKDIYKINKEKLIEALSTYFNRN</sequence>
<dbReference type="Proteomes" id="UP001181046">
    <property type="component" value="Unassembled WGS sequence"/>
</dbReference>
<accession>A0ABU3FCS3</accession>
<evidence type="ECO:0000256" key="2">
    <source>
        <dbReference type="ARBA" id="ARBA00024446"/>
    </source>
</evidence>
<proteinExistence type="inferred from homology"/>
<dbReference type="EMBL" id="JARQAJ010000008">
    <property type="protein sequence ID" value="MDT2760471.1"/>
    <property type="molecule type" value="Genomic_DNA"/>
</dbReference>
<protein>
    <submittedName>
        <fullName evidence="5">BMC domain-containing protein</fullName>
    </submittedName>
</protein>
<dbReference type="InterPro" id="IPR050575">
    <property type="entry name" value="BMC_shell"/>
</dbReference>
<comment type="similarity">
    <text evidence="3">Belongs to the bacterial microcompartments protein family.</text>
</comment>
<feature type="domain" description="BMC" evidence="4">
    <location>
        <begin position="3"/>
        <end position="89"/>
    </location>
</feature>
<dbReference type="CDD" id="cd07045">
    <property type="entry name" value="BMC_CcmK_like"/>
    <property type="match status" value="1"/>
</dbReference>
<keyword evidence="6" id="KW-1185">Reference proteome</keyword>
<dbReference type="Gene3D" id="3.30.70.1710">
    <property type="match status" value="1"/>
</dbReference>
<dbReference type="PANTHER" id="PTHR33941:SF11">
    <property type="entry name" value="BACTERIAL MICROCOMPARTMENT SHELL PROTEIN PDUJ"/>
    <property type="match status" value="1"/>
</dbReference>
<evidence type="ECO:0000259" key="4">
    <source>
        <dbReference type="PROSITE" id="PS51930"/>
    </source>
</evidence>
<evidence type="ECO:0000313" key="6">
    <source>
        <dbReference type="Proteomes" id="UP001181046"/>
    </source>
</evidence>
<dbReference type="InterPro" id="IPR044872">
    <property type="entry name" value="CcmK/CsoS1_BMC"/>
</dbReference>
<dbReference type="PROSITE" id="PS51930">
    <property type="entry name" value="BMC_2"/>
    <property type="match status" value="1"/>
</dbReference>
<reference evidence="5" key="1">
    <citation type="submission" date="2023-03" db="EMBL/GenBank/DDBJ databases">
        <authorList>
            <person name="Shen W."/>
            <person name="Cai J."/>
        </authorList>
    </citation>
    <scope>NUCLEOTIDE SEQUENCE</scope>
    <source>
        <strain evidence="5">P66-3</strain>
    </source>
</reference>
<dbReference type="SUPFAM" id="SSF143414">
    <property type="entry name" value="CcmK-like"/>
    <property type="match status" value="1"/>
</dbReference>
<dbReference type="SMART" id="SM00877">
    <property type="entry name" value="BMC"/>
    <property type="match status" value="1"/>
</dbReference>
<dbReference type="InterPro" id="IPR037233">
    <property type="entry name" value="CcmK-like_sf"/>
</dbReference>
<comment type="subcellular location">
    <subcellularLocation>
        <location evidence="1">Bacterial microcompartment</location>
    </subcellularLocation>
</comment>
<gene>
    <name evidence="5" type="ORF">P7H27_11930</name>
</gene>
<evidence type="ECO:0000313" key="5">
    <source>
        <dbReference type="EMBL" id="MDT2760471.1"/>
    </source>
</evidence>
<dbReference type="RefSeq" id="WP_137619100.1">
    <property type="nucleotide sequence ID" value="NZ_BJDX01000007.1"/>
</dbReference>
<keyword evidence="2" id="KW-1283">Bacterial microcompartment</keyword>
<dbReference type="PANTHER" id="PTHR33941">
    <property type="entry name" value="PROPANEDIOL UTILIZATION PROTEIN PDUA"/>
    <property type="match status" value="1"/>
</dbReference>
<evidence type="ECO:0000256" key="3">
    <source>
        <dbReference type="PROSITE-ProRule" id="PRU01278"/>
    </source>
</evidence>
<name>A0ABU3FCS3_9ENTE</name>
<organism evidence="5 6">
    <name type="scientific">Enterococcus xiangfangensis</name>
    <dbReference type="NCBI Taxonomy" id="1296537"/>
    <lineage>
        <taxon>Bacteria</taxon>
        <taxon>Bacillati</taxon>
        <taxon>Bacillota</taxon>
        <taxon>Bacilli</taxon>
        <taxon>Lactobacillales</taxon>
        <taxon>Enterococcaceae</taxon>
        <taxon>Enterococcus</taxon>
    </lineage>
</organism>
<dbReference type="Pfam" id="PF00936">
    <property type="entry name" value="BMC"/>
    <property type="match status" value="1"/>
</dbReference>
<evidence type="ECO:0000256" key="1">
    <source>
        <dbReference type="ARBA" id="ARBA00024322"/>
    </source>
</evidence>
<comment type="caution">
    <text evidence="5">The sequence shown here is derived from an EMBL/GenBank/DDBJ whole genome shotgun (WGS) entry which is preliminary data.</text>
</comment>